<dbReference type="PROSITE" id="PS51257">
    <property type="entry name" value="PROKAR_LIPOPROTEIN"/>
    <property type="match status" value="1"/>
</dbReference>
<evidence type="ECO:0000313" key="5">
    <source>
        <dbReference type="EMBL" id="GAA3728315.1"/>
    </source>
</evidence>
<evidence type="ECO:0000256" key="3">
    <source>
        <dbReference type="ARBA" id="ARBA00022729"/>
    </source>
</evidence>
<dbReference type="InterPro" id="IPR006059">
    <property type="entry name" value="SBP"/>
</dbReference>
<keyword evidence="2" id="KW-0813">Transport</keyword>
<gene>
    <name evidence="5" type="ORF">GCM10022239_01370</name>
</gene>
<feature type="chain" id="PRO_5046814971" description="Sugar ABC transporter substrate-binding protein" evidence="4">
    <location>
        <begin position="26"/>
        <end position="413"/>
    </location>
</feature>
<dbReference type="EMBL" id="BAABAE010000001">
    <property type="protein sequence ID" value="GAA3728315.1"/>
    <property type="molecule type" value="Genomic_DNA"/>
</dbReference>
<dbReference type="Pfam" id="PF01547">
    <property type="entry name" value="SBP_bac_1"/>
    <property type="match status" value="1"/>
</dbReference>
<comment type="caution">
    <text evidence="5">The sequence shown here is derived from an EMBL/GenBank/DDBJ whole genome shotgun (WGS) entry which is preliminary data.</text>
</comment>
<name>A0ABP7EZA6_9MICO</name>
<comment type="similarity">
    <text evidence="1">Belongs to the bacterial solute-binding protein 1 family.</text>
</comment>
<protein>
    <recommendedName>
        <fullName evidence="7">Sugar ABC transporter substrate-binding protein</fullName>
    </recommendedName>
</protein>
<keyword evidence="3 4" id="KW-0732">Signal</keyword>
<keyword evidence="6" id="KW-1185">Reference proteome</keyword>
<organism evidence="5 6">
    <name type="scientific">Leifsonella bigeumensis</name>
    <dbReference type="NCBI Taxonomy" id="433643"/>
    <lineage>
        <taxon>Bacteria</taxon>
        <taxon>Bacillati</taxon>
        <taxon>Actinomycetota</taxon>
        <taxon>Actinomycetes</taxon>
        <taxon>Micrococcales</taxon>
        <taxon>Microbacteriaceae</taxon>
        <taxon>Leifsonella</taxon>
    </lineage>
</organism>
<dbReference type="Gene3D" id="3.40.190.10">
    <property type="entry name" value="Periplasmic binding protein-like II"/>
    <property type="match status" value="1"/>
</dbReference>
<evidence type="ECO:0008006" key="7">
    <source>
        <dbReference type="Google" id="ProtNLM"/>
    </source>
</evidence>
<dbReference type="SUPFAM" id="SSF53850">
    <property type="entry name" value="Periplasmic binding protein-like II"/>
    <property type="match status" value="1"/>
</dbReference>
<evidence type="ECO:0000313" key="6">
    <source>
        <dbReference type="Proteomes" id="UP001501004"/>
    </source>
</evidence>
<accession>A0ABP7EZA6</accession>
<evidence type="ECO:0000256" key="1">
    <source>
        <dbReference type="ARBA" id="ARBA00008520"/>
    </source>
</evidence>
<feature type="signal peptide" evidence="4">
    <location>
        <begin position="1"/>
        <end position="25"/>
    </location>
</feature>
<proteinExistence type="inferred from homology"/>
<evidence type="ECO:0000256" key="4">
    <source>
        <dbReference type="SAM" id="SignalP"/>
    </source>
</evidence>
<reference evidence="6" key="1">
    <citation type="journal article" date="2019" name="Int. J. Syst. Evol. Microbiol.">
        <title>The Global Catalogue of Microorganisms (GCM) 10K type strain sequencing project: providing services to taxonomists for standard genome sequencing and annotation.</title>
        <authorList>
            <consortium name="The Broad Institute Genomics Platform"/>
            <consortium name="The Broad Institute Genome Sequencing Center for Infectious Disease"/>
            <person name="Wu L."/>
            <person name="Ma J."/>
        </authorList>
    </citation>
    <scope>NUCLEOTIDE SEQUENCE [LARGE SCALE GENOMIC DNA]</scope>
    <source>
        <strain evidence="6">JCM 16949</strain>
    </source>
</reference>
<dbReference type="Proteomes" id="UP001501004">
    <property type="component" value="Unassembled WGS sequence"/>
</dbReference>
<dbReference type="PANTHER" id="PTHR30061:SF50">
    <property type="entry name" value="MALTOSE_MALTODEXTRIN-BINDING PERIPLASMIC PROTEIN"/>
    <property type="match status" value="1"/>
</dbReference>
<sequence>MNTKKLGAGLAAVALVAGLAACSQSGGGSEGDGDISGAKLTMLIGSSGDAETNAVQAAATAWADQNDASVEVVAASDLTQQLSQGFAGGTPPDVFYMSWDQFANYASNGYLEPYAKDAANAGDFYQSLVDTFTYQGTFTCEPKDFSTLGLIINTDMWAAAGLTDADIPTDWASLESAAKKLTTDKVAGLSFGLEYARVGVFMNQAGGSLVSDDGKTVTADTPENLAGLKEIQKLHDDGVLKFPAEIDSGWSGEALGKGAAAMVIEGPWIKGIQGDFPDTKYQAYELPAGPGGQSTFTFTNCWGIPAGSKTTAAAESLVQFLTSDEQQLKFADAFGVIPSTESAAAEYATKYPENASFVKGNDYAVSPVNFAGSATVISDFNAQLAGLIGGDAKAILASLQTTLQAALDEANAK</sequence>
<dbReference type="PANTHER" id="PTHR30061">
    <property type="entry name" value="MALTOSE-BINDING PERIPLASMIC PROTEIN"/>
    <property type="match status" value="1"/>
</dbReference>
<evidence type="ECO:0000256" key="2">
    <source>
        <dbReference type="ARBA" id="ARBA00022448"/>
    </source>
</evidence>
<dbReference type="RefSeq" id="WP_344752709.1">
    <property type="nucleotide sequence ID" value="NZ_BAABAE010000001.1"/>
</dbReference>